<keyword evidence="2" id="KW-0808">Transferase</keyword>
<comment type="similarity">
    <text evidence="1">Belongs to the HipA Ser/Thr kinase family.</text>
</comment>
<gene>
    <name evidence="6" type="ORF">SAMN04488509_102187</name>
</gene>
<dbReference type="PANTHER" id="PTHR37419:SF1">
    <property type="entry name" value="SERINE_THREONINE-PROTEIN KINASE TOXIN HIPA"/>
    <property type="match status" value="1"/>
</dbReference>
<dbReference type="InterPro" id="IPR012893">
    <property type="entry name" value="HipA-like_C"/>
</dbReference>
<evidence type="ECO:0000313" key="7">
    <source>
        <dbReference type="Proteomes" id="UP000199603"/>
    </source>
</evidence>
<organism evidence="6 7">
    <name type="scientific">Aquimonas voraii</name>
    <dbReference type="NCBI Taxonomy" id="265719"/>
    <lineage>
        <taxon>Bacteria</taxon>
        <taxon>Pseudomonadati</taxon>
        <taxon>Pseudomonadota</taxon>
        <taxon>Gammaproteobacteria</taxon>
        <taxon>Lysobacterales</taxon>
        <taxon>Lysobacteraceae</taxon>
        <taxon>Aquimonas</taxon>
    </lineage>
</organism>
<dbReference type="AlphaFoldDB" id="A0A1G6U6G2"/>
<dbReference type="PANTHER" id="PTHR37419">
    <property type="entry name" value="SERINE/THREONINE-PROTEIN KINASE TOXIN HIPA"/>
    <property type="match status" value="1"/>
</dbReference>
<dbReference type="InterPro" id="IPR017508">
    <property type="entry name" value="HipA_N1"/>
</dbReference>
<dbReference type="Pfam" id="PF13657">
    <property type="entry name" value="Couple_hipA"/>
    <property type="match status" value="1"/>
</dbReference>
<dbReference type="Proteomes" id="UP000199603">
    <property type="component" value="Unassembled WGS sequence"/>
</dbReference>
<dbReference type="EMBL" id="FNAG01000002">
    <property type="protein sequence ID" value="SDD36883.1"/>
    <property type="molecule type" value="Genomic_DNA"/>
</dbReference>
<evidence type="ECO:0000313" key="6">
    <source>
        <dbReference type="EMBL" id="SDD36883.1"/>
    </source>
</evidence>
<dbReference type="InterPro" id="IPR052028">
    <property type="entry name" value="HipA_Ser/Thr_kinase"/>
</dbReference>
<reference evidence="6 7" key="1">
    <citation type="submission" date="2016-10" db="EMBL/GenBank/DDBJ databases">
        <authorList>
            <person name="de Groot N.N."/>
        </authorList>
    </citation>
    <scope>NUCLEOTIDE SEQUENCE [LARGE SCALE GENOMIC DNA]</scope>
    <source>
        <strain evidence="6 7">DSM 16957</strain>
    </source>
</reference>
<feature type="domain" description="HipA-like C-terminal" evidence="4">
    <location>
        <begin position="142"/>
        <end position="392"/>
    </location>
</feature>
<evidence type="ECO:0000256" key="2">
    <source>
        <dbReference type="ARBA" id="ARBA00022679"/>
    </source>
</evidence>
<evidence type="ECO:0000259" key="4">
    <source>
        <dbReference type="Pfam" id="PF07804"/>
    </source>
</evidence>
<proteinExistence type="inferred from homology"/>
<name>A0A1G6U6G2_9GAMM</name>
<keyword evidence="7" id="KW-1185">Reference proteome</keyword>
<dbReference type="Pfam" id="PF07804">
    <property type="entry name" value="HipA_C"/>
    <property type="match status" value="1"/>
</dbReference>
<dbReference type="GO" id="GO:0005829">
    <property type="term" value="C:cytosol"/>
    <property type="evidence" value="ECO:0007669"/>
    <property type="project" value="TreeGrafter"/>
</dbReference>
<evidence type="ECO:0000256" key="1">
    <source>
        <dbReference type="ARBA" id="ARBA00010164"/>
    </source>
</evidence>
<evidence type="ECO:0000256" key="3">
    <source>
        <dbReference type="ARBA" id="ARBA00022777"/>
    </source>
</evidence>
<dbReference type="OrthoDB" id="9805913at2"/>
<dbReference type="CDD" id="cd17808">
    <property type="entry name" value="HipA_Ec_like"/>
    <property type="match status" value="1"/>
</dbReference>
<dbReference type="GO" id="GO:0004674">
    <property type="term" value="F:protein serine/threonine kinase activity"/>
    <property type="evidence" value="ECO:0007669"/>
    <property type="project" value="TreeGrafter"/>
</dbReference>
<dbReference type="NCBIfam" id="TIGR03071">
    <property type="entry name" value="couple_hipA"/>
    <property type="match status" value="1"/>
</dbReference>
<sequence>MNGEFVGRWRIGAGGVHAFGYEASWLQSKAARPLSLSLPLRAAPYTGPVVEAFFDNLLPDSPAIRQRLQSRFGAASQRAFDLLAEVGRDCVGAVQLLPDEVAPAPIDRIEGEPMREADVAALLRRTPALSGLGRDDQVDLRISLAGAQEKTALLWHAGGWQRPLGTTPSTHIFKLPLGRVGNMQADFATSVENEWLCAQLLHAFGLPVAECRIAQFEEQKALVVQRFDRRLAKARTHWLRLPQEDFCQATGTPPAFKYKADGGPGIMQGMRLLLGSAQAEADRETFFRAQLVFWLLCATDGHAKNFSLHIEAGGRYRLAPLYDVLSAHAVLGKGRNQLAPERARMAMAAHSTHRHSLWKRILPRHWDATAHRCGFPIERARALREDLAERAPVVVEQVARQLPERFPGELAERVLEGVAAAAKKLHTLE</sequence>
<feature type="domain" description="HipA N-terminal subdomain 1" evidence="5">
    <location>
        <begin position="1"/>
        <end position="96"/>
    </location>
</feature>
<evidence type="ECO:0000259" key="5">
    <source>
        <dbReference type="Pfam" id="PF13657"/>
    </source>
</evidence>
<protein>
    <submittedName>
        <fullName evidence="6">Serine/threonine-protein kinase HipA</fullName>
    </submittedName>
</protein>
<dbReference type="STRING" id="265719.SAMN04488509_102187"/>
<accession>A0A1G6U6G2</accession>
<keyword evidence="3 6" id="KW-0418">Kinase</keyword>